<protein>
    <submittedName>
        <fullName evidence="6">Uncharacterized protein</fullName>
    </submittedName>
</protein>
<dbReference type="KEGG" id="taz:TREAZ_3276"/>
<keyword evidence="5" id="KW-1133">Transmembrane helix</keyword>
<dbReference type="OrthoDB" id="9781904at2"/>
<dbReference type="RefSeq" id="WP_015712286.1">
    <property type="nucleotide sequence ID" value="NC_015577.1"/>
</dbReference>
<keyword evidence="1" id="KW-0808">Transferase</keyword>
<dbReference type="GO" id="GO:0016301">
    <property type="term" value="F:kinase activity"/>
    <property type="evidence" value="ECO:0007669"/>
    <property type="project" value="UniProtKB-KW"/>
</dbReference>
<feature type="coiled-coil region" evidence="4">
    <location>
        <begin position="221"/>
        <end position="258"/>
    </location>
</feature>
<dbReference type="SUPFAM" id="SSF55874">
    <property type="entry name" value="ATPase domain of HSP90 chaperone/DNA topoisomerase II/histidine kinase"/>
    <property type="match status" value="1"/>
</dbReference>
<dbReference type="EMBL" id="CP001841">
    <property type="protein sequence ID" value="AEF80286.1"/>
    <property type="molecule type" value="Genomic_DNA"/>
</dbReference>
<evidence type="ECO:0000256" key="5">
    <source>
        <dbReference type="SAM" id="Phobius"/>
    </source>
</evidence>
<keyword evidence="5" id="KW-0812">Transmembrane</keyword>
<dbReference type="AlphaFoldDB" id="F5Y944"/>
<dbReference type="PANTHER" id="PTHR24421">
    <property type="entry name" value="NITRATE/NITRITE SENSOR PROTEIN NARX-RELATED"/>
    <property type="match status" value="1"/>
</dbReference>
<dbReference type="InterPro" id="IPR050482">
    <property type="entry name" value="Sensor_HK_TwoCompSys"/>
</dbReference>
<proteinExistence type="predicted"/>
<organism evidence="6 7">
    <name type="scientific">Leadbettera azotonutricia (strain ATCC BAA-888 / DSM 13862 / ZAS-9)</name>
    <name type="common">Treponema azotonutricium</name>
    <dbReference type="NCBI Taxonomy" id="545695"/>
    <lineage>
        <taxon>Bacteria</taxon>
        <taxon>Pseudomonadati</taxon>
        <taxon>Spirochaetota</taxon>
        <taxon>Spirochaetia</taxon>
        <taxon>Spirochaetales</taxon>
        <taxon>Breznakiellaceae</taxon>
        <taxon>Leadbettera</taxon>
    </lineage>
</organism>
<evidence type="ECO:0000256" key="1">
    <source>
        <dbReference type="ARBA" id="ARBA00022679"/>
    </source>
</evidence>
<dbReference type="STRING" id="545695.TREAZ_3276"/>
<gene>
    <name evidence="6" type="ordered locus">TREAZ_3276</name>
</gene>
<evidence type="ECO:0000313" key="7">
    <source>
        <dbReference type="Proteomes" id="UP000009222"/>
    </source>
</evidence>
<dbReference type="eggNOG" id="COG4585">
    <property type="taxonomic scope" value="Bacteria"/>
</dbReference>
<keyword evidence="2" id="KW-0418">Kinase</keyword>
<accession>F5Y944</accession>
<feature type="transmembrane region" description="Helical" evidence="5">
    <location>
        <begin position="86"/>
        <end position="106"/>
    </location>
</feature>
<dbReference type="Proteomes" id="UP000009222">
    <property type="component" value="Chromosome"/>
</dbReference>
<reference evidence="7" key="1">
    <citation type="submission" date="2009-12" db="EMBL/GenBank/DDBJ databases">
        <title>Complete sequence of Treponema azotonutricium strain ZAS-9.</title>
        <authorList>
            <person name="Tetu S.G."/>
            <person name="Matson E."/>
            <person name="Ren Q."/>
            <person name="Seshadri R."/>
            <person name="Elbourne L."/>
            <person name="Hassan K.A."/>
            <person name="Durkin A."/>
            <person name="Radune D."/>
            <person name="Mohamoud Y."/>
            <person name="Shay R."/>
            <person name="Jin S."/>
            <person name="Zhang X."/>
            <person name="Lucey K."/>
            <person name="Ballor N.R."/>
            <person name="Ottesen E."/>
            <person name="Rosenthal R."/>
            <person name="Allen A."/>
            <person name="Leadbetter J.R."/>
            <person name="Paulsen I.T."/>
        </authorList>
    </citation>
    <scope>NUCLEOTIDE SEQUENCE [LARGE SCALE GENOMIC DNA]</scope>
    <source>
        <strain evidence="7">ATCC BAA-888 / DSM 13862 / ZAS-9</strain>
    </source>
</reference>
<evidence type="ECO:0000313" key="6">
    <source>
        <dbReference type="EMBL" id="AEF80286.1"/>
    </source>
</evidence>
<reference evidence="6 7" key="2">
    <citation type="journal article" date="2011" name="ISME J.">
        <title>RNA-seq reveals cooperative metabolic interactions between two termite-gut spirochete species in co-culture.</title>
        <authorList>
            <person name="Rosenthal A.Z."/>
            <person name="Matson E.G."/>
            <person name="Eldar A."/>
            <person name="Leadbetter J.R."/>
        </authorList>
    </citation>
    <scope>NUCLEOTIDE SEQUENCE [LARGE SCALE GENOMIC DNA]</scope>
    <source>
        <strain evidence="7">ATCC BAA-888 / DSM 13862 / ZAS-9</strain>
    </source>
</reference>
<keyword evidence="5" id="KW-0472">Membrane</keyword>
<dbReference type="CDD" id="cd16917">
    <property type="entry name" value="HATPase_UhpB-NarQ-NarX-like"/>
    <property type="match status" value="1"/>
</dbReference>
<dbReference type="Gene3D" id="3.30.565.10">
    <property type="entry name" value="Histidine kinase-like ATPase, C-terminal domain"/>
    <property type="match status" value="1"/>
</dbReference>
<sequence length="459" mass="50687">MYSMYFLAPFRELTTFIFALAVIVQCFRLFLLFTAHEKSTFLSRKVFETASLFYLFFWGAAFTIFLEYLNDGIFLTLPFTGQFLNSYPFFLFIVFSNALLAVSVFYRCYHEVKQRPLSINRLSVKETIDHMGLGVLYADLKGRPVLVNSAMRSILVQLGLKGNINLGQLREQLTQGIALGDTIKLSFSSDTANSTSSHWLFSFDIISVNGRRYTQVLAADITEEEELNRQIDKANHTLQEQSEHITLAIDQIEETEKAKALLHAKMDLHDRMGQSIALLGQALAPGGGGSEKMETLRPLIAEFTALASLSGDSSAEATIQESEDLLPLEKYRELGIGMHIEGNEAPPGRLPPLTHLSGNAAAALSAILRECITNAVRHAGARNIFARIEEKADALTVKITNDGPLGGTKSKDGALPFHEGTGIQGMRFRAAQAGGEVTIEQGPPFTVIINVPIKELRHD</sequence>
<keyword evidence="7" id="KW-1185">Reference proteome</keyword>
<evidence type="ECO:0000256" key="4">
    <source>
        <dbReference type="SAM" id="Coils"/>
    </source>
</evidence>
<keyword evidence="3" id="KW-0902">Two-component regulatory system</keyword>
<feature type="transmembrane region" description="Helical" evidence="5">
    <location>
        <begin position="46"/>
        <end position="66"/>
    </location>
</feature>
<evidence type="ECO:0000256" key="2">
    <source>
        <dbReference type="ARBA" id="ARBA00022777"/>
    </source>
</evidence>
<feature type="transmembrane region" description="Helical" evidence="5">
    <location>
        <begin position="13"/>
        <end position="34"/>
    </location>
</feature>
<name>F5Y944_LEAAZ</name>
<dbReference type="GO" id="GO:0000160">
    <property type="term" value="P:phosphorelay signal transduction system"/>
    <property type="evidence" value="ECO:0007669"/>
    <property type="project" value="UniProtKB-KW"/>
</dbReference>
<dbReference type="InParanoid" id="F5Y944"/>
<evidence type="ECO:0000256" key="3">
    <source>
        <dbReference type="ARBA" id="ARBA00023012"/>
    </source>
</evidence>
<keyword evidence="4" id="KW-0175">Coiled coil</keyword>
<dbReference type="HOGENOM" id="CLU_052468_0_0_12"/>
<dbReference type="InterPro" id="IPR036890">
    <property type="entry name" value="HATPase_C_sf"/>
</dbReference>